<name>A0A0R3WNW9_HYDTA</name>
<keyword evidence="3" id="KW-1185">Reference proteome</keyword>
<organism evidence="4">
    <name type="scientific">Hydatigena taeniaeformis</name>
    <name type="common">Feline tapeworm</name>
    <name type="synonym">Taenia taeniaeformis</name>
    <dbReference type="NCBI Taxonomy" id="6205"/>
    <lineage>
        <taxon>Eukaryota</taxon>
        <taxon>Metazoa</taxon>
        <taxon>Spiralia</taxon>
        <taxon>Lophotrochozoa</taxon>
        <taxon>Platyhelminthes</taxon>
        <taxon>Cestoda</taxon>
        <taxon>Eucestoda</taxon>
        <taxon>Cyclophyllidea</taxon>
        <taxon>Taeniidae</taxon>
        <taxon>Hydatigera</taxon>
    </lineage>
</organism>
<feature type="compositionally biased region" description="Basic and acidic residues" evidence="1">
    <location>
        <begin position="432"/>
        <end position="458"/>
    </location>
</feature>
<feature type="region of interest" description="Disordered" evidence="1">
    <location>
        <begin position="563"/>
        <end position="610"/>
    </location>
</feature>
<feature type="compositionally biased region" description="Acidic residues" evidence="1">
    <location>
        <begin position="504"/>
        <end position="526"/>
    </location>
</feature>
<feature type="compositionally biased region" description="Basic residues" evidence="1">
    <location>
        <begin position="571"/>
        <end position="580"/>
    </location>
</feature>
<evidence type="ECO:0000313" key="2">
    <source>
        <dbReference type="EMBL" id="VDM20059.1"/>
    </source>
</evidence>
<dbReference type="EMBL" id="UYWX01001086">
    <property type="protein sequence ID" value="VDM20059.1"/>
    <property type="molecule type" value="Genomic_DNA"/>
</dbReference>
<evidence type="ECO:0000313" key="4">
    <source>
        <dbReference type="WBParaSite" id="TTAC_0000245701-mRNA-1"/>
    </source>
</evidence>
<proteinExistence type="predicted"/>
<protein>
    <submittedName>
        <fullName evidence="4">Shugoshin_C domain-containing protein</fullName>
    </submittedName>
</protein>
<evidence type="ECO:0000256" key="1">
    <source>
        <dbReference type="SAM" id="MobiDB-lite"/>
    </source>
</evidence>
<gene>
    <name evidence="2" type="ORF">TTAC_LOCUS2444</name>
</gene>
<evidence type="ECO:0000313" key="3">
    <source>
        <dbReference type="Proteomes" id="UP000274429"/>
    </source>
</evidence>
<feature type="region of interest" description="Disordered" evidence="1">
    <location>
        <begin position="185"/>
        <end position="220"/>
    </location>
</feature>
<dbReference type="Proteomes" id="UP000274429">
    <property type="component" value="Unassembled WGS sequence"/>
</dbReference>
<dbReference type="WBParaSite" id="TTAC_0000245701-mRNA-1">
    <property type="protein sequence ID" value="TTAC_0000245701-mRNA-1"/>
    <property type="gene ID" value="TTAC_0000245701"/>
</dbReference>
<feature type="region of interest" description="Disordered" evidence="1">
    <location>
        <begin position="496"/>
        <end position="545"/>
    </location>
</feature>
<accession>A0A0R3WNW9</accession>
<feature type="compositionally biased region" description="Polar residues" evidence="1">
    <location>
        <begin position="197"/>
        <end position="220"/>
    </location>
</feature>
<dbReference type="AlphaFoldDB" id="A0A0R3WNW9"/>
<feature type="region of interest" description="Disordered" evidence="1">
    <location>
        <begin position="424"/>
        <end position="458"/>
    </location>
</feature>
<reference evidence="2 3" key="2">
    <citation type="submission" date="2018-11" db="EMBL/GenBank/DDBJ databases">
        <authorList>
            <consortium name="Pathogen Informatics"/>
        </authorList>
    </citation>
    <scope>NUCLEOTIDE SEQUENCE [LARGE SCALE GENOMIC DNA]</scope>
</reference>
<reference evidence="4" key="1">
    <citation type="submission" date="2017-02" db="UniProtKB">
        <authorList>
            <consortium name="WormBaseParasite"/>
        </authorList>
    </citation>
    <scope>IDENTIFICATION</scope>
</reference>
<sequence length="692" mass="77411">MGDRIVLESQQRSRAVMSGKDLTDHNMIRQVLRICQKIESQVASLTRLEAENNRLTASLNHVETNFLTLLRTSQIEIAKLKHNPQNTAKRRVWIKILAFVFSCAHSNHRSKGISTLDPRRVIDHEDLIECLHTPLNCKRTTDGKHVVGLRCGGRSFSPSSASSTASFSSSSSSLSSSSASACQKQPRSYQLRHSLPLPTSASRRPSDFVSSLNSPSGSRNHFSAENDHVLSRNYNSSSCLVSKSRVSIPLEPALSAPVSEVKLREPKVTERHLKPTMADASTGIENGPGAHLMRLVRASIRSSREHHSASVKFAPPTRGKCLDESEKAIVDAYFHAEEERCMLASKRPRSHSPQRSLLFSPTLFARRRMLKHSSLCSPDQSLLCNINVNVSSRAPQSTNANHTEAALKRLGSASYPVSSASAAIGTSASRTPEGESKYHCADGEGTEVREKKQQPMMDAKTEVVEVTEREQEPCLDGHESRVVDSPHIEIEDNVSELDSHPDAGQDEAMSEGEVNDEEDDGIDDEICGERPNNNNNSHRRVHRGEHNRDYRCLRHHTDCSTALRHSSPKSIQHKTRHRVITSHERRRNGEGLVESMPSKRSRRLPDERESYVRFRKSPSRRVQKHPRISVSRPPVSISFRRFLSTSSGGEKFGNVMVHRTRHSPAFVSHRSSDLAFRSSRRAATQRSFVHRR</sequence>
<dbReference type="OrthoDB" id="6259662at2759"/>